<dbReference type="Pfam" id="PF02592">
    <property type="entry name" value="Vut_1"/>
    <property type="match status" value="1"/>
</dbReference>
<reference evidence="9" key="1">
    <citation type="journal article" date="2015" name="Genom Data">
        <title>Draft genome sequences of Phytophthora kernoviae and Phytophthora ramorum lineage EU2 from Scotland.</title>
        <authorList>
            <person name="Sambles C."/>
            <person name="Schlenzig A."/>
            <person name="O'Neill P."/>
            <person name="Grant M."/>
            <person name="Studholme D.J."/>
        </authorList>
    </citation>
    <scope>NUCLEOTIDE SEQUENCE</scope>
    <source>
        <strain evidence="9">00238/432</strain>
    </source>
</reference>
<dbReference type="EMBL" id="AOFI03000013">
    <property type="protein sequence ID" value="KAF4324802.1"/>
    <property type="molecule type" value="Genomic_DNA"/>
</dbReference>
<protein>
    <recommendedName>
        <fullName evidence="8">Amino acid transporter</fullName>
    </recommendedName>
</protein>
<evidence type="ECO:0000256" key="7">
    <source>
        <dbReference type="ARBA" id="ARBA00023136"/>
    </source>
</evidence>
<feature type="transmembrane region" description="Helical" evidence="8">
    <location>
        <begin position="225"/>
        <end position="245"/>
    </location>
</feature>
<keyword evidence="4 8" id="KW-0812">Transmembrane</keyword>
<dbReference type="PRINTS" id="PR00173">
    <property type="entry name" value="EDTRNSPORT"/>
</dbReference>
<evidence type="ECO:0000256" key="8">
    <source>
        <dbReference type="RuleBase" id="RU361216"/>
    </source>
</evidence>
<dbReference type="PANTHER" id="PTHR42865:SF5">
    <property type="entry name" value="L-CYSTINE TRANSPORTER TCYP"/>
    <property type="match status" value="1"/>
</dbReference>
<dbReference type="FunFam" id="1.10.3860.10:FF:000004">
    <property type="entry name" value="L-cystine transporter tcyP"/>
    <property type="match status" value="1"/>
</dbReference>
<feature type="transmembrane region" description="Helical" evidence="8">
    <location>
        <begin position="371"/>
        <end position="389"/>
    </location>
</feature>
<dbReference type="SUPFAM" id="SSF118215">
    <property type="entry name" value="Proton glutamate symport protein"/>
    <property type="match status" value="1"/>
</dbReference>
<feature type="transmembrane region" description="Helical" evidence="8">
    <location>
        <begin position="105"/>
        <end position="126"/>
    </location>
</feature>
<accession>A0A8J4WB66</accession>
<dbReference type="Gene3D" id="1.10.3860.10">
    <property type="entry name" value="Sodium:dicarboxylate symporter"/>
    <property type="match status" value="1"/>
</dbReference>
<dbReference type="InterPro" id="IPR003744">
    <property type="entry name" value="YhhQ"/>
</dbReference>
<evidence type="ECO:0000256" key="3">
    <source>
        <dbReference type="ARBA" id="ARBA00022448"/>
    </source>
</evidence>
<evidence type="ECO:0000256" key="4">
    <source>
        <dbReference type="ARBA" id="ARBA00022692"/>
    </source>
</evidence>
<evidence type="ECO:0000313" key="10">
    <source>
        <dbReference type="Proteomes" id="UP000702964"/>
    </source>
</evidence>
<gene>
    <name evidence="9" type="ORF">G195_001087</name>
</gene>
<comment type="subcellular location">
    <subcellularLocation>
        <location evidence="1 8">Membrane</location>
        <topology evidence="1 8">Multi-pass membrane protein</topology>
    </subcellularLocation>
</comment>
<proteinExistence type="inferred from homology"/>
<feature type="transmembrane region" description="Helical" evidence="8">
    <location>
        <begin position="526"/>
        <end position="548"/>
    </location>
</feature>
<dbReference type="GO" id="GO:0015293">
    <property type="term" value="F:symporter activity"/>
    <property type="evidence" value="ECO:0007669"/>
    <property type="project" value="UniProtKB-UniRule"/>
</dbReference>
<feature type="transmembrane region" description="Helical" evidence="8">
    <location>
        <begin position="485"/>
        <end position="506"/>
    </location>
</feature>
<feature type="transmembrane region" description="Helical" evidence="8">
    <location>
        <begin position="6"/>
        <end position="22"/>
    </location>
</feature>
<dbReference type="InterPro" id="IPR001991">
    <property type="entry name" value="Na-dicarboxylate_symporter"/>
</dbReference>
<dbReference type="GO" id="GO:0015184">
    <property type="term" value="F:L-cystine transmembrane transporter activity"/>
    <property type="evidence" value="ECO:0007669"/>
    <property type="project" value="TreeGrafter"/>
</dbReference>
<dbReference type="Proteomes" id="UP000702964">
    <property type="component" value="Unassembled WGS sequence"/>
</dbReference>
<feature type="transmembrane region" description="Helical" evidence="8">
    <location>
        <begin position="72"/>
        <end position="93"/>
    </location>
</feature>
<dbReference type="GO" id="GO:0005886">
    <property type="term" value="C:plasma membrane"/>
    <property type="evidence" value="ECO:0007669"/>
    <property type="project" value="TreeGrafter"/>
</dbReference>
<dbReference type="NCBIfam" id="TIGR00697">
    <property type="entry name" value="queuosine precursor transporter"/>
    <property type="match status" value="1"/>
</dbReference>
<keyword evidence="3 8" id="KW-0813">Transport</keyword>
<keyword evidence="7 8" id="KW-0472">Membrane</keyword>
<feature type="transmembrane region" description="Helical" evidence="8">
    <location>
        <begin position="596"/>
        <end position="618"/>
    </location>
</feature>
<reference evidence="9" key="2">
    <citation type="submission" date="2020-02" db="EMBL/GenBank/DDBJ databases">
        <authorList>
            <person name="Studholme D.J."/>
        </authorList>
    </citation>
    <scope>NUCLEOTIDE SEQUENCE</scope>
    <source>
        <strain evidence="9">00238/432</strain>
    </source>
</reference>
<keyword evidence="5" id="KW-0029">Amino-acid transport</keyword>
<feature type="transmembrane region" description="Helical" evidence="8">
    <location>
        <begin position="185"/>
        <end position="204"/>
    </location>
</feature>
<evidence type="ECO:0000256" key="6">
    <source>
        <dbReference type="ARBA" id="ARBA00022989"/>
    </source>
</evidence>
<dbReference type="HAMAP" id="MF_02088">
    <property type="entry name" value="Q_prec_transport"/>
    <property type="match status" value="1"/>
</dbReference>
<feature type="transmembrane region" description="Helical" evidence="8">
    <location>
        <begin position="569"/>
        <end position="590"/>
    </location>
</feature>
<feature type="transmembrane region" description="Helical" evidence="8">
    <location>
        <begin position="395"/>
        <end position="415"/>
    </location>
</feature>
<evidence type="ECO:0000256" key="2">
    <source>
        <dbReference type="ARBA" id="ARBA00006148"/>
    </source>
</evidence>
<name>A0A8J4WB66_9STRA</name>
<dbReference type="Pfam" id="PF00375">
    <property type="entry name" value="SDF"/>
    <property type="match status" value="1"/>
</dbReference>
<sequence>MNTFLIILNVVVMLALLGILFWMQKKHISFTKRVFAGLGIGVVYGVILQLLYTSDSDIITKSVDWFNLAGSGYVRLLQMVVIPLIMVSIISAIMNLKGKQNLGKMSLSIIAILLITTAIAASVSIVTSLSFNLKSIEIEGGDRELAQGQKMEERLVDVKDQTIPQQVLEFIPSNPFADMTGERRTSTLAVVIFSAFIGVAVLGLDRKKPQQAETFRGMVNAVYAVVMRIVTLVLRLTPYGILALITKVTATTNPDEILKLIKFVIASYVALIVMFIIHLIIISLFGFNPITYVKKVLPTLIFAFTSRSSAAAIPLNVETQTKRLGVSDGIANLSASFGATIGQNGCAGIYPAMLAVMIAPTVGIDPMSWDFIITLILVVVISSFGVAGVGGGATFASLIVLSTMNLPVALAGLLISVEPLIDMGRTALNVNDSMTAGLVSSKILKENDQDTFNDQSRDLDSAVQVMYLTSDLLNEKYGPGEARKAVWFGFFTLIMTTVLMQMVLFFEPASTDFAQESMEKLFGMLPRLALGSLSAYFISQFLDVRLYTWLRKVAPGRNQLWIRTNGSSIISSFVDTLVFCTIAFAFIYPWDVWLEIFLTTYVIKFVLTAVGTPFLYAARSFKFKDEA</sequence>
<dbReference type="PANTHER" id="PTHR42865">
    <property type="entry name" value="PROTON/GLUTAMATE-ASPARTATE SYMPORTER"/>
    <property type="match status" value="1"/>
</dbReference>
<feature type="transmembrane region" description="Helical" evidence="8">
    <location>
        <begin position="34"/>
        <end position="52"/>
    </location>
</feature>
<comment type="similarity">
    <text evidence="2 8">Belongs to the dicarboxylate/amino acid:cation symporter (DAACS) (TC 2.A.23) family.</text>
</comment>
<keyword evidence="8" id="KW-0769">Symport</keyword>
<evidence type="ECO:0000313" key="9">
    <source>
        <dbReference type="EMBL" id="KAF4324802.1"/>
    </source>
</evidence>
<evidence type="ECO:0000256" key="5">
    <source>
        <dbReference type="ARBA" id="ARBA00022970"/>
    </source>
</evidence>
<comment type="caution">
    <text evidence="9">The sequence shown here is derived from an EMBL/GenBank/DDBJ whole genome shotgun (WGS) entry which is preliminary data.</text>
</comment>
<evidence type="ECO:0000256" key="1">
    <source>
        <dbReference type="ARBA" id="ARBA00004141"/>
    </source>
</evidence>
<organism evidence="9 10">
    <name type="scientific">Phytophthora kernoviae 00238/432</name>
    <dbReference type="NCBI Taxonomy" id="1284355"/>
    <lineage>
        <taxon>Eukaryota</taxon>
        <taxon>Sar</taxon>
        <taxon>Stramenopiles</taxon>
        <taxon>Oomycota</taxon>
        <taxon>Peronosporomycetes</taxon>
        <taxon>Peronosporales</taxon>
        <taxon>Peronosporaceae</taxon>
        <taxon>Phytophthora</taxon>
    </lineage>
</organism>
<keyword evidence="6 8" id="KW-1133">Transmembrane helix</keyword>
<dbReference type="AlphaFoldDB" id="A0A8J4WB66"/>
<comment type="caution">
    <text evidence="8">Lacks conserved residue(s) required for the propagation of feature annotation.</text>
</comment>
<feature type="transmembrane region" description="Helical" evidence="8">
    <location>
        <begin position="265"/>
        <end position="287"/>
    </location>
</feature>
<dbReference type="InterPro" id="IPR036458">
    <property type="entry name" value="Na:dicarbo_symporter_sf"/>
</dbReference>